<keyword evidence="7" id="KW-0472">Membrane</keyword>
<keyword evidence="5" id="KW-0539">Nucleus</keyword>
<evidence type="ECO:0000256" key="3">
    <source>
        <dbReference type="ARBA" id="ARBA00023125"/>
    </source>
</evidence>
<dbReference type="PANTHER" id="PTHR31744:SF210">
    <property type="entry name" value="NAC DOMAIN-CONTAINING PROTEIN 86-LIKE"/>
    <property type="match status" value="1"/>
</dbReference>
<dbReference type="InterPro" id="IPR003441">
    <property type="entry name" value="NAC-dom"/>
</dbReference>
<dbReference type="PANTHER" id="PTHR31744">
    <property type="entry name" value="PROTEIN CUP-SHAPED COTYLEDON 2-RELATED"/>
    <property type="match status" value="1"/>
</dbReference>
<dbReference type="PROSITE" id="PS51005">
    <property type="entry name" value="NAC"/>
    <property type="match status" value="1"/>
</dbReference>
<evidence type="ECO:0000313" key="10">
    <source>
        <dbReference type="Proteomes" id="UP000283530"/>
    </source>
</evidence>
<dbReference type="SUPFAM" id="SSF101941">
    <property type="entry name" value="NAC domain"/>
    <property type="match status" value="1"/>
</dbReference>
<name>A0A3S3N460_9MAGN</name>
<evidence type="ECO:0000313" key="9">
    <source>
        <dbReference type="EMBL" id="RWR91971.1"/>
    </source>
</evidence>
<keyword evidence="3" id="KW-0238">DNA-binding</keyword>
<dbReference type="Gene3D" id="2.170.150.80">
    <property type="entry name" value="NAC domain"/>
    <property type="match status" value="1"/>
</dbReference>
<comment type="caution">
    <text evidence="9">The sequence shown here is derived from an EMBL/GenBank/DDBJ whole genome shotgun (WGS) entry which is preliminary data.</text>
</comment>
<dbReference type="GO" id="GO:0006355">
    <property type="term" value="P:regulation of DNA-templated transcription"/>
    <property type="evidence" value="ECO:0007669"/>
    <property type="project" value="InterPro"/>
</dbReference>
<keyword evidence="2" id="KW-0805">Transcription regulation</keyword>
<proteinExistence type="predicted"/>
<evidence type="ECO:0000256" key="7">
    <source>
        <dbReference type="SAM" id="Phobius"/>
    </source>
</evidence>
<keyword evidence="7" id="KW-1133">Transmembrane helix</keyword>
<keyword evidence="7" id="KW-0812">Transmembrane</keyword>
<dbReference type="AlphaFoldDB" id="A0A3S3N460"/>
<reference evidence="9 10" key="1">
    <citation type="journal article" date="2019" name="Nat. Plants">
        <title>Stout camphor tree genome fills gaps in understanding of flowering plant genome evolution.</title>
        <authorList>
            <person name="Chaw S.M."/>
            <person name="Liu Y.C."/>
            <person name="Wu Y.W."/>
            <person name="Wang H.Y."/>
            <person name="Lin C.I."/>
            <person name="Wu C.S."/>
            <person name="Ke H.M."/>
            <person name="Chang L.Y."/>
            <person name="Hsu C.Y."/>
            <person name="Yang H.T."/>
            <person name="Sudianto E."/>
            <person name="Hsu M.H."/>
            <person name="Wu K.P."/>
            <person name="Wang L.N."/>
            <person name="Leebens-Mack J.H."/>
            <person name="Tsai I.J."/>
        </authorList>
    </citation>
    <scope>NUCLEOTIDE SEQUENCE [LARGE SCALE GENOMIC DNA]</scope>
    <source>
        <strain evidence="10">cv. Chaw 1501</strain>
        <tissue evidence="9">Young leaves</tissue>
    </source>
</reference>
<dbReference type="OrthoDB" id="777252at2759"/>
<dbReference type="Proteomes" id="UP000283530">
    <property type="component" value="Unassembled WGS sequence"/>
</dbReference>
<evidence type="ECO:0000259" key="8">
    <source>
        <dbReference type="PROSITE" id="PS51005"/>
    </source>
</evidence>
<feature type="region of interest" description="Disordered" evidence="6">
    <location>
        <begin position="423"/>
        <end position="471"/>
    </location>
</feature>
<dbReference type="InterPro" id="IPR036093">
    <property type="entry name" value="NAC_dom_sf"/>
</dbReference>
<comment type="subcellular location">
    <subcellularLocation>
        <location evidence="1">Nucleus</location>
    </subcellularLocation>
</comment>
<dbReference type="Pfam" id="PF02365">
    <property type="entry name" value="NAM"/>
    <property type="match status" value="1"/>
</dbReference>
<feature type="domain" description="NAC" evidence="8">
    <location>
        <begin position="13"/>
        <end position="163"/>
    </location>
</feature>
<feature type="transmembrane region" description="Helical" evidence="7">
    <location>
        <begin position="581"/>
        <end position="598"/>
    </location>
</feature>
<organism evidence="9 10">
    <name type="scientific">Cinnamomum micranthum f. kanehirae</name>
    <dbReference type="NCBI Taxonomy" id="337451"/>
    <lineage>
        <taxon>Eukaryota</taxon>
        <taxon>Viridiplantae</taxon>
        <taxon>Streptophyta</taxon>
        <taxon>Embryophyta</taxon>
        <taxon>Tracheophyta</taxon>
        <taxon>Spermatophyta</taxon>
        <taxon>Magnoliopsida</taxon>
        <taxon>Magnoliidae</taxon>
        <taxon>Laurales</taxon>
        <taxon>Lauraceae</taxon>
        <taxon>Cinnamomum</taxon>
    </lineage>
</organism>
<keyword evidence="4" id="KW-0804">Transcription</keyword>
<gene>
    <name evidence="9" type="ORF">CKAN_02115900</name>
</gene>
<dbReference type="GO" id="GO:0005634">
    <property type="term" value="C:nucleus"/>
    <property type="evidence" value="ECO:0007669"/>
    <property type="project" value="UniProtKB-SubCell"/>
</dbReference>
<evidence type="ECO:0000256" key="4">
    <source>
        <dbReference type="ARBA" id="ARBA00023163"/>
    </source>
</evidence>
<evidence type="ECO:0000256" key="1">
    <source>
        <dbReference type="ARBA" id="ARBA00004123"/>
    </source>
</evidence>
<keyword evidence="10" id="KW-1185">Reference proteome</keyword>
<protein>
    <submittedName>
        <fullName evidence="9">NAC domain-containing protein 53</fullName>
    </submittedName>
</protein>
<evidence type="ECO:0000256" key="2">
    <source>
        <dbReference type="ARBA" id="ARBA00023015"/>
    </source>
</evidence>
<sequence>MSEATVTSPVTNLSPGFRFHPTDEELVCYFLKRKVCNKKFQLDVIAEIDIYKFEPWDLPGLSLLKTRDLVWFFFSTLDKKYGSVSRTNRITQQGYWRTTGKDRPIQRNVRTVGMKRTLVFYIGRTPHGERTNWVMHEYRLEDSGLVGAGVLQDAYVVCKVFEKSGSGPKNGEQYGAPFIEEEWDDDILSPQGETGNEDSFDAGEPSYFLPINHELTPEMSVTYGNVAPVMGFNWPDSGNSTVGLLEGVHAQRLLDGMDEDPNQMELHDNQQLFSNMGENTILLEEHGDQDFFDSMDKPIYSPEVSLIYSQFNDENHLEMDDAANDKEVDCSSGEGVNGHLKYNDSSTAFENGFFLEVNDLLNPIKADSSGLDVDELLMHFPATDNNLDYEALGSCEQLNEDAYTSDQANLAVEAEGVIAESNPPCQQATEAPDSEGASSSGHKLVPSGGSRDENNNFKATNVATGSDVKNEGDSNKSLWFSSLLESIPSPPASAAEYSLNGSVESIKQNSANTSSSIHVNAEAFFMSKLMVTDSTKHWLVKKGDVRFLLSYGMRRGDLEPLAEIPSKATSAMLRNGFCVCFWFLILAASFKIGSYFYARY</sequence>
<dbReference type="GO" id="GO:0003677">
    <property type="term" value="F:DNA binding"/>
    <property type="evidence" value="ECO:0007669"/>
    <property type="project" value="UniProtKB-KW"/>
</dbReference>
<evidence type="ECO:0000256" key="5">
    <source>
        <dbReference type="ARBA" id="ARBA00023242"/>
    </source>
</evidence>
<evidence type="ECO:0000256" key="6">
    <source>
        <dbReference type="SAM" id="MobiDB-lite"/>
    </source>
</evidence>
<dbReference type="EMBL" id="QPKB01000009">
    <property type="protein sequence ID" value="RWR91971.1"/>
    <property type="molecule type" value="Genomic_DNA"/>
</dbReference>
<dbReference type="FunFam" id="2.170.150.80:FF:000002">
    <property type="entry name" value="Nac domain-containing protein 86"/>
    <property type="match status" value="1"/>
</dbReference>
<accession>A0A3S3N460</accession>